<dbReference type="Gene3D" id="3.40.50.2300">
    <property type="match status" value="1"/>
</dbReference>
<name>A0A848LJX5_9BACT</name>
<dbReference type="InterPro" id="IPR011006">
    <property type="entry name" value="CheY-like_superfamily"/>
</dbReference>
<comment type="caution">
    <text evidence="4">The sequence shown here is derived from an EMBL/GenBank/DDBJ whole genome shotgun (WGS) entry which is preliminary data.</text>
</comment>
<dbReference type="InterPro" id="IPR050595">
    <property type="entry name" value="Bact_response_regulator"/>
</dbReference>
<organism evidence="4 5">
    <name type="scientific">Pyxidicoccus fallax</name>
    <dbReference type="NCBI Taxonomy" id="394095"/>
    <lineage>
        <taxon>Bacteria</taxon>
        <taxon>Pseudomonadati</taxon>
        <taxon>Myxococcota</taxon>
        <taxon>Myxococcia</taxon>
        <taxon>Myxococcales</taxon>
        <taxon>Cystobacterineae</taxon>
        <taxon>Myxococcaceae</taxon>
        <taxon>Pyxidicoccus</taxon>
    </lineage>
</organism>
<evidence type="ECO:0000313" key="5">
    <source>
        <dbReference type="Proteomes" id="UP000518300"/>
    </source>
</evidence>
<dbReference type="PROSITE" id="PS50110">
    <property type="entry name" value="RESPONSE_REGULATORY"/>
    <property type="match status" value="1"/>
</dbReference>
<evidence type="ECO:0000259" key="3">
    <source>
        <dbReference type="PROSITE" id="PS50110"/>
    </source>
</evidence>
<evidence type="ECO:0000256" key="1">
    <source>
        <dbReference type="ARBA" id="ARBA00022553"/>
    </source>
</evidence>
<keyword evidence="5" id="KW-1185">Reference proteome</keyword>
<sequence length="122" mass="13192">MSPASAPVLVVDDDPDIREAVQDILSFEGYSVVQADNGREALELLNRQPPVRPCIILLDLMMPVMDGEEFVGHLQKQAELAALPVILVTASGRGTFPGIKAIIKKPFEMDELLAAVAAHCRS</sequence>
<dbReference type="PANTHER" id="PTHR44591:SF18">
    <property type="entry name" value="REGULATORY PROTEIN"/>
    <property type="match status" value="1"/>
</dbReference>
<dbReference type="GO" id="GO:0000160">
    <property type="term" value="P:phosphorelay signal transduction system"/>
    <property type="evidence" value="ECO:0007669"/>
    <property type="project" value="InterPro"/>
</dbReference>
<dbReference type="RefSeq" id="WP_169347272.1">
    <property type="nucleotide sequence ID" value="NZ_JABBJJ010000118.1"/>
</dbReference>
<feature type="domain" description="Response regulatory" evidence="3">
    <location>
        <begin position="7"/>
        <end position="120"/>
    </location>
</feature>
<accession>A0A848LJX5</accession>
<dbReference type="InterPro" id="IPR001789">
    <property type="entry name" value="Sig_transdc_resp-reg_receiver"/>
</dbReference>
<dbReference type="SMART" id="SM00448">
    <property type="entry name" value="REC"/>
    <property type="match status" value="1"/>
</dbReference>
<feature type="modified residue" description="4-aspartylphosphate" evidence="2">
    <location>
        <position position="59"/>
    </location>
</feature>
<reference evidence="4 5" key="1">
    <citation type="submission" date="2020-04" db="EMBL/GenBank/DDBJ databases">
        <title>Draft genome of Pyxidicoccus fallax type strain.</title>
        <authorList>
            <person name="Whitworth D.E."/>
        </authorList>
    </citation>
    <scope>NUCLEOTIDE SEQUENCE [LARGE SCALE GENOMIC DNA]</scope>
    <source>
        <strain evidence="4 5">DSM 14698</strain>
    </source>
</reference>
<keyword evidence="1 2" id="KW-0597">Phosphoprotein</keyword>
<evidence type="ECO:0000313" key="4">
    <source>
        <dbReference type="EMBL" id="NMO17996.1"/>
    </source>
</evidence>
<protein>
    <submittedName>
        <fullName evidence="4">Response regulator</fullName>
    </submittedName>
</protein>
<dbReference type="Pfam" id="PF00072">
    <property type="entry name" value="Response_reg"/>
    <property type="match status" value="1"/>
</dbReference>
<proteinExistence type="predicted"/>
<dbReference type="Proteomes" id="UP000518300">
    <property type="component" value="Unassembled WGS sequence"/>
</dbReference>
<gene>
    <name evidence="4" type="ORF">HG543_24515</name>
</gene>
<dbReference type="PANTHER" id="PTHR44591">
    <property type="entry name" value="STRESS RESPONSE REGULATOR PROTEIN 1"/>
    <property type="match status" value="1"/>
</dbReference>
<evidence type="ECO:0000256" key="2">
    <source>
        <dbReference type="PROSITE-ProRule" id="PRU00169"/>
    </source>
</evidence>
<dbReference type="AlphaFoldDB" id="A0A848LJX5"/>
<dbReference type="EMBL" id="JABBJJ010000118">
    <property type="protein sequence ID" value="NMO17996.1"/>
    <property type="molecule type" value="Genomic_DNA"/>
</dbReference>
<dbReference type="SUPFAM" id="SSF52172">
    <property type="entry name" value="CheY-like"/>
    <property type="match status" value="1"/>
</dbReference>